<comment type="similarity">
    <text evidence="1">Belongs to the low molecular weight phosphotyrosine protein phosphatase family.</text>
</comment>
<feature type="active site" description="Proton donor" evidence="4">
    <location>
        <position position="116"/>
    </location>
</feature>
<gene>
    <name evidence="6" type="ORF">OE105_11520</name>
</gene>
<protein>
    <submittedName>
        <fullName evidence="6">Low molecular weight protein arginine phosphatase</fullName>
    </submittedName>
</protein>
<organism evidence="6 7">
    <name type="scientific">Fervidibacillus halotolerans</name>
    <dbReference type="NCBI Taxonomy" id="2980027"/>
    <lineage>
        <taxon>Bacteria</taxon>
        <taxon>Bacillati</taxon>
        <taxon>Bacillota</taxon>
        <taxon>Bacilli</taxon>
        <taxon>Bacillales</taxon>
        <taxon>Bacillaceae</taxon>
        <taxon>Fervidibacillus</taxon>
    </lineage>
</organism>
<dbReference type="CDD" id="cd16344">
    <property type="entry name" value="LMWPAP"/>
    <property type="match status" value="1"/>
</dbReference>
<dbReference type="Pfam" id="PF01451">
    <property type="entry name" value="LMWPc"/>
    <property type="match status" value="1"/>
</dbReference>
<dbReference type="InterPro" id="IPR036196">
    <property type="entry name" value="Ptyr_pPase_sf"/>
</dbReference>
<evidence type="ECO:0000259" key="5">
    <source>
        <dbReference type="SMART" id="SM00226"/>
    </source>
</evidence>
<reference evidence="6" key="1">
    <citation type="submission" date="2022-09" db="EMBL/GenBank/DDBJ databases">
        <title>Complete Genomes of Fervidibacillus albus and Fervidibacillus halotolerans isolated from tidal flat sediments.</title>
        <authorList>
            <person name="Kwon K.K."/>
            <person name="Yang S.-H."/>
            <person name="Park M.J."/>
            <person name="Oh H.-M."/>
        </authorList>
    </citation>
    <scope>NUCLEOTIDE SEQUENCE</scope>
    <source>
        <strain evidence="6">MEBiC13594</strain>
    </source>
</reference>
<dbReference type="InterPro" id="IPR023485">
    <property type="entry name" value="Ptyr_pPase"/>
</dbReference>
<evidence type="ECO:0000256" key="4">
    <source>
        <dbReference type="PIRSR" id="PIRSR617867-1"/>
    </source>
</evidence>
<name>A0A9E8LZ17_9BACI</name>
<keyword evidence="3" id="KW-0904">Protein phosphatase</keyword>
<dbReference type="SUPFAM" id="SSF52788">
    <property type="entry name" value="Phosphotyrosine protein phosphatases I"/>
    <property type="match status" value="1"/>
</dbReference>
<dbReference type="Proteomes" id="UP001164726">
    <property type="component" value="Chromosome"/>
</dbReference>
<dbReference type="Gene3D" id="3.40.50.2300">
    <property type="match status" value="1"/>
</dbReference>
<dbReference type="PANTHER" id="PTHR11717:SF31">
    <property type="entry name" value="LOW MOLECULAR WEIGHT PROTEIN-TYROSINE-PHOSPHATASE ETP-RELATED"/>
    <property type="match status" value="1"/>
</dbReference>
<dbReference type="PRINTS" id="PR00719">
    <property type="entry name" value="LMWPTPASE"/>
</dbReference>
<feature type="domain" description="Phosphotyrosine protein phosphatase I" evidence="5">
    <location>
        <begin position="2"/>
        <end position="142"/>
    </location>
</feature>
<feature type="active site" evidence="4">
    <location>
        <position position="14"/>
    </location>
</feature>
<evidence type="ECO:0000313" key="6">
    <source>
        <dbReference type="EMBL" id="WAA12186.1"/>
    </source>
</evidence>
<evidence type="ECO:0000256" key="2">
    <source>
        <dbReference type="ARBA" id="ARBA00022801"/>
    </source>
</evidence>
<feature type="active site" description="Nucleophile" evidence="4">
    <location>
        <position position="8"/>
    </location>
</feature>
<keyword evidence="2" id="KW-0378">Hydrolase</keyword>
<dbReference type="EMBL" id="CP106877">
    <property type="protein sequence ID" value="WAA12186.1"/>
    <property type="molecule type" value="Genomic_DNA"/>
</dbReference>
<evidence type="ECO:0000313" key="7">
    <source>
        <dbReference type="Proteomes" id="UP001164726"/>
    </source>
</evidence>
<accession>A0A9E8LZ17</accession>
<evidence type="ECO:0000256" key="3">
    <source>
        <dbReference type="ARBA" id="ARBA00022912"/>
    </source>
</evidence>
<dbReference type="RefSeq" id="WP_275420321.1">
    <property type="nucleotide sequence ID" value="NZ_CP106877.1"/>
</dbReference>
<dbReference type="KEGG" id="fhl:OE105_11520"/>
<dbReference type="PANTHER" id="PTHR11717">
    <property type="entry name" value="LOW MOLECULAR WEIGHT PROTEIN TYROSINE PHOSPHATASE"/>
    <property type="match status" value="1"/>
</dbReference>
<evidence type="ECO:0000256" key="1">
    <source>
        <dbReference type="ARBA" id="ARBA00011063"/>
    </source>
</evidence>
<dbReference type="GO" id="GO:0004725">
    <property type="term" value="F:protein tyrosine phosphatase activity"/>
    <property type="evidence" value="ECO:0007669"/>
    <property type="project" value="InterPro"/>
</dbReference>
<dbReference type="AlphaFoldDB" id="A0A9E8LZ17"/>
<dbReference type="InterPro" id="IPR017867">
    <property type="entry name" value="Tyr_phospatase_low_mol_wt"/>
</dbReference>
<dbReference type="SMART" id="SM00226">
    <property type="entry name" value="LMWPc"/>
    <property type="match status" value="1"/>
</dbReference>
<dbReference type="InterPro" id="IPR050438">
    <property type="entry name" value="LMW_PTPase"/>
</dbReference>
<sequence>MIKVLFVCTGNTCRSPMAAALLHNKQIEDVEVQSAGIFAMEGLDASPLAKQVLNENDITYNHSSRLLTEKEVEWADIILTMTKSHKDFIVQHFERAKGNTFTLNEFIGEGEKDVVDPFGGNIHTYRETFRELSNLVDKVVEKLAE</sequence>
<proteinExistence type="inferred from homology"/>
<keyword evidence="7" id="KW-1185">Reference proteome</keyword>